<protein>
    <submittedName>
        <fullName evidence="1">Uncharacterized protein</fullName>
    </submittedName>
</protein>
<sequence>MATLDPRRFTAAQYVDISASPLRSQFRRMRSMQVADPHRRQFGDQLATSDVPFPPATRGFLYFFSPPAQSPLAGGVRFRVVPQAPAPNRVGPAFAAGHDLLMAHGLPWHLPVWEILTRRAYSCLRDVLVKDELAPGRLRLACNSLSITRDSVLVTALGMPWAVDWSTEFSRIYVVAPHHHPVAAMVRHPWYSRASERKAPYSGTSRRPFQINKTN</sequence>
<dbReference type="EMBL" id="JARJCW010000007">
    <property type="protein sequence ID" value="KAJ7222320.1"/>
    <property type="molecule type" value="Genomic_DNA"/>
</dbReference>
<gene>
    <name evidence="1" type="ORF">GGX14DRAFT_352860</name>
</gene>
<dbReference type="Proteomes" id="UP001219525">
    <property type="component" value="Unassembled WGS sequence"/>
</dbReference>
<keyword evidence="2" id="KW-1185">Reference proteome</keyword>
<evidence type="ECO:0000313" key="1">
    <source>
        <dbReference type="EMBL" id="KAJ7222320.1"/>
    </source>
</evidence>
<dbReference type="AlphaFoldDB" id="A0AAD6YKT4"/>
<name>A0AAD6YKT4_9AGAR</name>
<evidence type="ECO:0000313" key="2">
    <source>
        <dbReference type="Proteomes" id="UP001219525"/>
    </source>
</evidence>
<proteinExistence type="predicted"/>
<reference evidence="1" key="1">
    <citation type="submission" date="2023-03" db="EMBL/GenBank/DDBJ databases">
        <title>Massive genome expansion in bonnet fungi (Mycena s.s.) driven by repeated elements and novel gene families across ecological guilds.</title>
        <authorList>
            <consortium name="Lawrence Berkeley National Laboratory"/>
            <person name="Harder C.B."/>
            <person name="Miyauchi S."/>
            <person name="Viragh M."/>
            <person name="Kuo A."/>
            <person name="Thoen E."/>
            <person name="Andreopoulos B."/>
            <person name="Lu D."/>
            <person name="Skrede I."/>
            <person name="Drula E."/>
            <person name="Henrissat B."/>
            <person name="Morin E."/>
            <person name="Kohler A."/>
            <person name="Barry K."/>
            <person name="LaButti K."/>
            <person name="Morin E."/>
            <person name="Salamov A."/>
            <person name="Lipzen A."/>
            <person name="Mereny Z."/>
            <person name="Hegedus B."/>
            <person name="Baldrian P."/>
            <person name="Stursova M."/>
            <person name="Weitz H."/>
            <person name="Taylor A."/>
            <person name="Grigoriev I.V."/>
            <person name="Nagy L.G."/>
            <person name="Martin F."/>
            <person name="Kauserud H."/>
        </authorList>
    </citation>
    <scope>NUCLEOTIDE SEQUENCE</scope>
    <source>
        <strain evidence="1">9144</strain>
    </source>
</reference>
<accession>A0AAD6YKT4</accession>
<organism evidence="1 2">
    <name type="scientific">Mycena pura</name>
    <dbReference type="NCBI Taxonomy" id="153505"/>
    <lineage>
        <taxon>Eukaryota</taxon>
        <taxon>Fungi</taxon>
        <taxon>Dikarya</taxon>
        <taxon>Basidiomycota</taxon>
        <taxon>Agaricomycotina</taxon>
        <taxon>Agaricomycetes</taxon>
        <taxon>Agaricomycetidae</taxon>
        <taxon>Agaricales</taxon>
        <taxon>Marasmiineae</taxon>
        <taxon>Mycenaceae</taxon>
        <taxon>Mycena</taxon>
    </lineage>
</organism>
<comment type="caution">
    <text evidence="1">The sequence shown here is derived from an EMBL/GenBank/DDBJ whole genome shotgun (WGS) entry which is preliminary data.</text>
</comment>